<dbReference type="EMBL" id="KZ678134">
    <property type="protein sequence ID" value="PSN68126.1"/>
    <property type="molecule type" value="Genomic_DNA"/>
</dbReference>
<dbReference type="PANTHER" id="PTHR15503">
    <property type="entry name" value="LDOC1 RELATED"/>
    <property type="match status" value="1"/>
</dbReference>
<evidence type="ECO:0000313" key="1">
    <source>
        <dbReference type="EMBL" id="PSN68126.1"/>
    </source>
</evidence>
<feature type="non-terminal residue" evidence="1">
    <location>
        <position position="1"/>
    </location>
</feature>
<accession>A0A2T2NS72</accession>
<sequence>NCEIALQKKKYPIFKPIYSLIEKKLVLLQVYFNKNFKKEFIRELTLKAEYLIIFIFKKDGSLQLYINFRKLNNIIIKNRYLLPNI</sequence>
<reference evidence="1 2" key="1">
    <citation type="journal article" date="2018" name="Front. Microbiol.">
        <title>Genome-Wide Analysis of Corynespora cassiicola Leaf Fall Disease Putative Effectors.</title>
        <authorList>
            <person name="Lopez D."/>
            <person name="Ribeiro S."/>
            <person name="Label P."/>
            <person name="Fumanal B."/>
            <person name="Venisse J.S."/>
            <person name="Kohler A."/>
            <person name="de Oliveira R.R."/>
            <person name="Labutti K."/>
            <person name="Lipzen A."/>
            <person name="Lail K."/>
            <person name="Bauer D."/>
            <person name="Ohm R.A."/>
            <person name="Barry K.W."/>
            <person name="Spatafora J."/>
            <person name="Grigoriev I.V."/>
            <person name="Martin F.M."/>
            <person name="Pujade-Renaud V."/>
        </authorList>
    </citation>
    <scope>NUCLEOTIDE SEQUENCE [LARGE SCALE GENOMIC DNA]</scope>
    <source>
        <strain evidence="1 2">Philippines</strain>
    </source>
</reference>
<dbReference type="Gene3D" id="3.10.10.10">
    <property type="entry name" value="HIV Type 1 Reverse Transcriptase, subunit A, domain 1"/>
    <property type="match status" value="1"/>
</dbReference>
<dbReference type="SUPFAM" id="SSF56672">
    <property type="entry name" value="DNA/RNA polymerases"/>
    <property type="match status" value="1"/>
</dbReference>
<protein>
    <submittedName>
        <fullName evidence="1">Uncharacterized protein</fullName>
    </submittedName>
</protein>
<dbReference type="STRING" id="1448308.A0A2T2NS72"/>
<dbReference type="PANTHER" id="PTHR15503:SF22">
    <property type="entry name" value="TRANSPOSON TY3-I GAG POLYPROTEIN"/>
    <property type="match status" value="1"/>
</dbReference>
<keyword evidence="2" id="KW-1185">Reference proteome</keyword>
<gene>
    <name evidence="1" type="ORF">BS50DRAFT_491387</name>
</gene>
<dbReference type="AlphaFoldDB" id="A0A2T2NS72"/>
<dbReference type="Proteomes" id="UP000240883">
    <property type="component" value="Unassembled WGS sequence"/>
</dbReference>
<name>A0A2T2NS72_CORCC</name>
<organism evidence="1 2">
    <name type="scientific">Corynespora cassiicola Philippines</name>
    <dbReference type="NCBI Taxonomy" id="1448308"/>
    <lineage>
        <taxon>Eukaryota</taxon>
        <taxon>Fungi</taxon>
        <taxon>Dikarya</taxon>
        <taxon>Ascomycota</taxon>
        <taxon>Pezizomycotina</taxon>
        <taxon>Dothideomycetes</taxon>
        <taxon>Pleosporomycetidae</taxon>
        <taxon>Pleosporales</taxon>
        <taxon>Corynesporascaceae</taxon>
        <taxon>Corynespora</taxon>
    </lineage>
</organism>
<dbReference type="OrthoDB" id="5588148at2759"/>
<proteinExistence type="predicted"/>
<evidence type="ECO:0000313" key="2">
    <source>
        <dbReference type="Proteomes" id="UP000240883"/>
    </source>
</evidence>
<dbReference type="InterPro" id="IPR032567">
    <property type="entry name" value="RTL1-rel"/>
</dbReference>
<dbReference type="InterPro" id="IPR043502">
    <property type="entry name" value="DNA/RNA_pol_sf"/>
</dbReference>